<dbReference type="SMART" id="SM00382">
    <property type="entry name" value="AAA"/>
    <property type="match status" value="2"/>
</dbReference>
<keyword evidence="4" id="KW-0067">ATP-binding</keyword>
<dbReference type="InterPro" id="IPR050130">
    <property type="entry name" value="ClpA_ClpB"/>
</dbReference>
<evidence type="ECO:0000313" key="9">
    <source>
        <dbReference type="EMBL" id="CED57638.1"/>
    </source>
</evidence>
<sequence>MINIELQSLVKRLTPDMKASLEAAAGECVQRGHFSIELEHWFVQLLQQPTMGWQKAVEQAGMASESILEQLNNHLSSLPRGNDTAPSLSPQLVELLKDAWMIGSLNHAQLSVNEFHVLIVLKQRIEQGAYNGALSTWIKSLSSEWLNRQSITKTASSHFSSTSVLSGENQGMTGAEEGDMSTPALDKYSQNLTQAARNGDLDPISGRGNEIRKAIDILCRRRQNSPILVGDPGVGKTAIVEGLAQQIVDGNVPPALANVELRSLDLSLLQAGASIKGEFENRLKDVINEIKQSATPIIMFIDEAHTLIGAGGAAGQNDAANILKPALARGEFRSLAATTWAEYKQYFESDAALTRRFQVVSIGEPNEDDAIHMLSGVKKSLEKHHNVKVMQEAINAAVSLSIRYLPERKLPDKAISLLDTACSRIGLSQSATPRQLEAVAEQIRYVENEITTLNHEAALWSIDDGRLEQVQQRLIDLKEQHQEIDNCWEQEKTLVAEIIDLQTTLDEQFLNGDDLSENEDKVLLATKMAELHAIQGEQPLVLPQVNQQTVAEVISLWTGIPVGNMLKEEVERLMHLEKHIGERVIGQIAPIAEISQAIRMSRAGLTDPRKPVGVFLMCGPSGVGKTETALALTDLLYGGERNITTINMTEFKEEHKVSMLLGSPAGYVGYGKGGVLTEAVRKNPYSVLLLDEMEKAHPGVHDIFYQIFDKGSISDSEGREIDFRNTIIIMTSNAADSAVVNGCVDGRPSIPTLTKAIFPELQSFFKPAFLGRTTIVPYFPLNDEEMSKIAQLSLRRIEKRVKQHYNATFDYDTQVIDLLVSMNQSPETGARAIEQLINRQLMPELANQCIVRMSQSQSISEVALTVNENKFQINIK</sequence>
<organism evidence="9 10">
    <name type="scientific">Aliivibrio wodanis</name>
    <dbReference type="NCBI Taxonomy" id="80852"/>
    <lineage>
        <taxon>Bacteria</taxon>
        <taxon>Pseudomonadati</taxon>
        <taxon>Pseudomonadota</taxon>
        <taxon>Gammaproteobacteria</taxon>
        <taxon>Vibrionales</taxon>
        <taxon>Vibrionaceae</taxon>
        <taxon>Aliivibrio</taxon>
    </lineage>
</organism>
<dbReference type="InterPro" id="IPR018368">
    <property type="entry name" value="ClpA/B_CS1"/>
</dbReference>
<keyword evidence="6" id="KW-0175">Coiled coil</keyword>
<dbReference type="PROSITE" id="PS00870">
    <property type="entry name" value="CLPAB_1"/>
    <property type="match status" value="1"/>
</dbReference>
<dbReference type="Pfam" id="PF07724">
    <property type="entry name" value="AAA_2"/>
    <property type="match status" value="1"/>
</dbReference>
<dbReference type="GO" id="GO:0034605">
    <property type="term" value="P:cellular response to heat"/>
    <property type="evidence" value="ECO:0007669"/>
    <property type="project" value="TreeGrafter"/>
</dbReference>
<dbReference type="InterPro" id="IPR003959">
    <property type="entry name" value="ATPase_AAA_core"/>
</dbReference>
<dbReference type="InterPro" id="IPR019489">
    <property type="entry name" value="Clp_ATPase_C"/>
</dbReference>
<dbReference type="HOGENOM" id="CLU_005070_1_0_6"/>
<dbReference type="GO" id="GO:0005737">
    <property type="term" value="C:cytoplasm"/>
    <property type="evidence" value="ECO:0007669"/>
    <property type="project" value="TreeGrafter"/>
</dbReference>
<dbReference type="InterPro" id="IPR027417">
    <property type="entry name" value="P-loop_NTPase"/>
</dbReference>
<evidence type="ECO:0000259" key="8">
    <source>
        <dbReference type="SMART" id="SM01086"/>
    </source>
</evidence>
<keyword evidence="10" id="KW-1185">Reference proteome</keyword>
<dbReference type="GO" id="GO:0005524">
    <property type="term" value="F:ATP binding"/>
    <property type="evidence" value="ECO:0007669"/>
    <property type="project" value="UniProtKB-KW"/>
</dbReference>
<evidence type="ECO:0000256" key="4">
    <source>
        <dbReference type="ARBA" id="ARBA00022840"/>
    </source>
</evidence>
<dbReference type="InterPro" id="IPR001270">
    <property type="entry name" value="ClpA/B"/>
</dbReference>
<dbReference type="Pfam" id="PF10431">
    <property type="entry name" value="ClpB_D2-small"/>
    <property type="match status" value="1"/>
</dbReference>
<dbReference type="SUPFAM" id="SSF52540">
    <property type="entry name" value="P-loop containing nucleoside triphosphate hydrolases"/>
    <property type="match status" value="2"/>
</dbReference>
<dbReference type="InterPro" id="IPR004176">
    <property type="entry name" value="Clp_R_N"/>
</dbReference>
<dbReference type="InterPro" id="IPR003593">
    <property type="entry name" value="AAA+_ATPase"/>
</dbReference>
<dbReference type="Pfam" id="PF00004">
    <property type="entry name" value="AAA"/>
    <property type="match status" value="1"/>
</dbReference>
<reference evidence="10" key="1">
    <citation type="submission" date="2014-09" db="EMBL/GenBank/DDBJ databases">
        <authorList>
            <person name="Hjerde E."/>
        </authorList>
    </citation>
    <scope>NUCLEOTIDE SEQUENCE [LARGE SCALE GENOMIC DNA]</scope>
    <source>
        <strain evidence="10">06/09/139</strain>
    </source>
</reference>
<dbReference type="Proteomes" id="UP000032427">
    <property type="component" value="Chromosome 2"/>
</dbReference>
<dbReference type="InterPro" id="IPR036628">
    <property type="entry name" value="Clp_N_dom_sf"/>
</dbReference>
<dbReference type="PATRIC" id="fig|80852.17.peg.3819"/>
<comment type="similarity">
    <text evidence="1">Belongs to the ClpA/ClpB family.</text>
</comment>
<dbReference type="Gene3D" id="3.40.50.300">
    <property type="entry name" value="P-loop containing nucleotide triphosphate hydrolases"/>
    <property type="match status" value="3"/>
</dbReference>
<dbReference type="GeneID" id="28543275"/>
<dbReference type="CDD" id="cd19499">
    <property type="entry name" value="RecA-like_ClpB_Hsp104-like"/>
    <property type="match status" value="1"/>
</dbReference>
<dbReference type="STRING" id="80852.AWOD_II_1019"/>
<feature type="domain" description="AAA+ ATPase" evidence="7">
    <location>
        <begin position="222"/>
        <end position="367"/>
    </location>
</feature>
<dbReference type="KEGG" id="awd:AWOD_II_1019"/>
<dbReference type="PANTHER" id="PTHR11638">
    <property type="entry name" value="ATP-DEPENDENT CLP PROTEASE"/>
    <property type="match status" value="1"/>
</dbReference>
<evidence type="ECO:0000259" key="7">
    <source>
        <dbReference type="SMART" id="SM00382"/>
    </source>
</evidence>
<evidence type="ECO:0000256" key="3">
    <source>
        <dbReference type="ARBA" id="ARBA00022741"/>
    </source>
</evidence>
<dbReference type="SMART" id="SM01086">
    <property type="entry name" value="ClpB_D2-small"/>
    <property type="match status" value="1"/>
</dbReference>
<keyword evidence="3" id="KW-0547">Nucleotide-binding</keyword>
<dbReference type="AlphaFoldDB" id="A0A090K1L5"/>
<keyword evidence="2" id="KW-0677">Repeat</keyword>
<proteinExistence type="inferred from homology"/>
<evidence type="ECO:0000256" key="6">
    <source>
        <dbReference type="SAM" id="Coils"/>
    </source>
</evidence>
<evidence type="ECO:0000256" key="1">
    <source>
        <dbReference type="ARBA" id="ARBA00008675"/>
    </source>
</evidence>
<dbReference type="CDD" id="cd00009">
    <property type="entry name" value="AAA"/>
    <property type="match status" value="1"/>
</dbReference>
<dbReference type="GO" id="GO:0016887">
    <property type="term" value="F:ATP hydrolysis activity"/>
    <property type="evidence" value="ECO:0007669"/>
    <property type="project" value="InterPro"/>
</dbReference>
<keyword evidence="5" id="KW-0143">Chaperone</keyword>
<dbReference type="InterPro" id="IPR017729">
    <property type="entry name" value="ATPase_T6SS_ClpV1"/>
</dbReference>
<feature type="domain" description="Clp ATPase C-terminal" evidence="8">
    <location>
        <begin position="781"/>
        <end position="873"/>
    </location>
</feature>
<name>A0A090K1L5_9GAMM</name>
<dbReference type="InterPro" id="IPR041546">
    <property type="entry name" value="ClpA/ClpB_AAA_lid"/>
</dbReference>
<dbReference type="SUPFAM" id="SSF81923">
    <property type="entry name" value="Double Clp-N motif"/>
    <property type="match status" value="1"/>
</dbReference>
<evidence type="ECO:0000256" key="2">
    <source>
        <dbReference type="ARBA" id="ARBA00022737"/>
    </source>
</evidence>
<dbReference type="Pfam" id="PF02861">
    <property type="entry name" value="Clp_N"/>
    <property type="match status" value="1"/>
</dbReference>
<dbReference type="Gene3D" id="1.10.8.60">
    <property type="match status" value="1"/>
</dbReference>
<dbReference type="NCBIfam" id="TIGR03345">
    <property type="entry name" value="VI_ClpV1"/>
    <property type="match status" value="1"/>
</dbReference>
<dbReference type="Pfam" id="PF17871">
    <property type="entry name" value="AAA_lid_9"/>
    <property type="match status" value="1"/>
</dbReference>
<gene>
    <name evidence="9" type="primary">vasG-1</name>
    <name evidence="9" type="ORF">AWOD_II_1019</name>
</gene>
<dbReference type="Gene3D" id="1.10.1780.10">
    <property type="entry name" value="Clp, N-terminal domain"/>
    <property type="match status" value="1"/>
</dbReference>
<dbReference type="PANTHER" id="PTHR11638:SF184">
    <property type="entry name" value="ATPASE WITH CHAPERONE ACTIVITY"/>
    <property type="match status" value="1"/>
</dbReference>
<dbReference type="EMBL" id="LN554847">
    <property type="protein sequence ID" value="CED57638.1"/>
    <property type="molecule type" value="Genomic_DNA"/>
</dbReference>
<dbReference type="PRINTS" id="PR00300">
    <property type="entry name" value="CLPPROTEASEA"/>
</dbReference>
<evidence type="ECO:0000256" key="5">
    <source>
        <dbReference type="ARBA" id="ARBA00023186"/>
    </source>
</evidence>
<protein>
    <submittedName>
        <fullName evidence="9">Chaperone ClpB-1</fullName>
    </submittedName>
</protein>
<dbReference type="FunFam" id="3.40.50.300:FF:000025">
    <property type="entry name" value="ATP-dependent Clp protease subunit"/>
    <property type="match status" value="1"/>
</dbReference>
<evidence type="ECO:0000313" key="10">
    <source>
        <dbReference type="Proteomes" id="UP000032427"/>
    </source>
</evidence>
<feature type="coiled-coil region" evidence="6">
    <location>
        <begin position="436"/>
        <end position="487"/>
    </location>
</feature>
<dbReference type="OrthoDB" id="9803641at2"/>
<accession>A0A090K1L5</accession>
<feature type="domain" description="AAA+ ATPase" evidence="7">
    <location>
        <begin position="611"/>
        <end position="768"/>
    </location>
</feature>